<dbReference type="FunFam" id="2.10.25.10:FF:000146">
    <property type="entry name" value="Putative neurogenic locus notch"/>
    <property type="match status" value="1"/>
</dbReference>
<keyword evidence="6 24" id="KW-0245">EGF-like domain</keyword>
<evidence type="ECO:0000256" key="17">
    <source>
        <dbReference type="ARBA" id="ARBA00023136"/>
    </source>
</evidence>
<dbReference type="EnsemblMetazoa" id="SMAR001138-RA">
    <property type="protein sequence ID" value="SMAR001138-PA"/>
    <property type="gene ID" value="SMAR001138"/>
</dbReference>
<dbReference type="InterPro" id="IPR001881">
    <property type="entry name" value="EGF-like_Ca-bd_dom"/>
</dbReference>
<dbReference type="PROSITE" id="PS00010">
    <property type="entry name" value="ASX_HYDROXYL"/>
    <property type="match status" value="6"/>
</dbReference>
<dbReference type="PhylomeDB" id="T1IJR3"/>
<dbReference type="InterPro" id="IPR002110">
    <property type="entry name" value="Ankyrin_rpt"/>
</dbReference>
<keyword evidence="15" id="KW-0805">Transcription regulation</keyword>
<dbReference type="InterPro" id="IPR035993">
    <property type="entry name" value="Notch-like_dom_sf"/>
</dbReference>
<evidence type="ECO:0000256" key="22">
    <source>
        <dbReference type="ARBA" id="ARBA00023242"/>
    </source>
</evidence>
<evidence type="ECO:0000256" key="18">
    <source>
        <dbReference type="ARBA" id="ARBA00023157"/>
    </source>
</evidence>
<feature type="repeat" description="ANK" evidence="23">
    <location>
        <begin position="1092"/>
        <end position="1124"/>
    </location>
</feature>
<feature type="domain" description="EGF-like" evidence="27">
    <location>
        <begin position="1"/>
        <end position="14"/>
    </location>
</feature>
<name>T1IJR3_STRMM</name>
<dbReference type="PROSITE" id="PS50258">
    <property type="entry name" value="LNR"/>
    <property type="match status" value="2"/>
</dbReference>
<dbReference type="SMART" id="SM00179">
    <property type="entry name" value="EGF_CA"/>
    <property type="match status" value="12"/>
</dbReference>
<feature type="disulfide bond" evidence="24">
    <location>
        <begin position="394"/>
        <end position="403"/>
    </location>
</feature>
<dbReference type="CDD" id="cd00054">
    <property type="entry name" value="EGF_CA"/>
    <property type="match status" value="12"/>
</dbReference>
<dbReference type="GO" id="GO:0120025">
    <property type="term" value="C:plasma membrane bounded cell projection"/>
    <property type="evidence" value="ECO:0007669"/>
    <property type="project" value="UniProtKB-ARBA"/>
</dbReference>
<dbReference type="PRINTS" id="PR01452">
    <property type="entry name" value="LNOTCHREPEAT"/>
</dbReference>
<dbReference type="GO" id="GO:0005509">
    <property type="term" value="F:calcium ion binding"/>
    <property type="evidence" value="ECO:0007669"/>
    <property type="project" value="InterPro"/>
</dbReference>
<feature type="disulfide bond" evidence="24">
    <location>
        <begin position="4"/>
        <end position="13"/>
    </location>
</feature>
<feature type="compositionally biased region" description="Basic and acidic residues" evidence="25">
    <location>
        <begin position="839"/>
        <end position="852"/>
    </location>
</feature>
<keyword evidence="21" id="KW-0325">Glycoprotein</keyword>
<feature type="domain" description="EGF-like" evidence="27">
    <location>
        <begin position="54"/>
        <end position="90"/>
    </location>
</feature>
<dbReference type="PROSITE" id="PS50297">
    <property type="entry name" value="ANK_REP_REGION"/>
    <property type="match status" value="3"/>
</dbReference>
<dbReference type="InterPro" id="IPR010660">
    <property type="entry name" value="Notch_NOD_dom"/>
</dbReference>
<evidence type="ECO:0000256" key="10">
    <source>
        <dbReference type="ARBA" id="ARBA00022737"/>
    </source>
</evidence>
<dbReference type="InterPro" id="IPR011656">
    <property type="entry name" value="Notch_NODP_dom"/>
</dbReference>
<dbReference type="Pfam" id="PF12661">
    <property type="entry name" value="hEGF"/>
    <property type="match status" value="3"/>
</dbReference>
<dbReference type="PRINTS" id="PR01983">
    <property type="entry name" value="NOTCH"/>
</dbReference>
<feature type="compositionally biased region" description="Polar residues" evidence="25">
    <location>
        <begin position="816"/>
        <end position="833"/>
    </location>
</feature>
<feature type="domain" description="EGF-like" evidence="27">
    <location>
        <begin position="179"/>
        <end position="214"/>
    </location>
</feature>
<dbReference type="InterPro" id="IPR000152">
    <property type="entry name" value="EGF-type_Asp/Asn_hydroxyl_site"/>
</dbReference>
<dbReference type="eggNOG" id="KOG1217">
    <property type="taxonomic scope" value="Eukaryota"/>
</dbReference>
<evidence type="ECO:0000313" key="29">
    <source>
        <dbReference type="EnsemblMetazoa" id="SMAR001138-PA"/>
    </source>
</evidence>
<feature type="compositionally biased region" description="Polar residues" evidence="25">
    <location>
        <begin position="1228"/>
        <end position="1242"/>
    </location>
</feature>
<keyword evidence="13" id="KW-0914">Notch signaling pathway</keyword>
<evidence type="ECO:0000256" key="14">
    <source>
        <dbReference type="ARBA" id="ARBA00022989"/>
    </source>
</evidence>
<dbReference type="FunFam" id="2.10.25.10:FF:000109">
    <property type="entry name" value="Notch homolog 4, [Drosophila]"/>
    <property type="match status" value="1"/>
</dbReference>
<evidence type="ECO:0000256" key="26">
    <source>
        <dbReference type="SAM" id="Phobius"/>
    </source>
</evidence>
<dbReference type="GO" id="GO:0043235">
    <property type="term" value="C:receptor complex"/>
    <property type="evidence" value="ECO:0007669"/>
    <property type="project" value="TreeGrafter"/>
</dbReference>
<feature type="domain" description="EGF-like" evidence="27">
    <location>
        <begin position="330"/>
        <end position="368"/>
    </location>
</feature>
<feature type="domain" description="EGF-like" evidence="27">
    <location>
        <begin position="216"/>
        <end position="252"/>
    </location>
</feature>
<keyword evidence="5" id="KW-1003">Cell membrane</keyword>
<evidence type="ECO:0008006" key="31">
    <source>
        <dbReference type="Google" id="ProtNLM"/>
    </source>
</evidence>
<feature type="disulfide bond" evidence="24">
    <location>
        <begin position="204"/>
        <end position="213"/>
    </location>
</feature>
<evidence type="ECO:0000256" key="15">
    <source>
        <dbReference type="ARBA" id="ARBA00023015"/>
    </source>
</evidence>
<feature type="domain" description="EGF-like" evidence="27">
    <location>
        <begin position="370"/>
        <end position="404"/>
    </location>
</feature>
<dbReference type="Gene3D" id="2.10.25.10">
    <property type="entry name" value="Laminin"/>
    <property type="match status" value="12"/>
</dbReference>
<dbReference type="Gene3D" id="3.30.70.3310">
    <property type="match status" value="1"/>
</dbReference>
<dbReference type="FunFam" id="2.10.25.10:FF:000472">
    <property type="entry name" value="Uncharacterized protein, isoform A"/>
    <property type="match status" value="1"/>
</dbReference>
<dbReference type="FunFam" id="2.10.25.10:FF:000143">
    <property type="entry name" value="Protein crumbs 1"/>
    <property type="match status" value="1"/>
</dbReference>
<feature type="region of interest" description="Disordered" evidence="25">
    <location>
        <begin position="1199"/>
        <end position="1242"/>
    </location>
</feature>
<feature type="compositionally biased region" description="Basic and acidic residues" evidence="25">
    <location>
        <begin position="800"/>
        <end position="809"/>
    </location>
</feature>
<feature type="disulfide bond" evidence="24">
    <location>
        <begin position="42"/>
        <end position="51"/>
    </location>
</feature>
<dbReference type="Gene3D" id="3.30.300.320">
    <property type="match status" value="1"/>
</dbReference>
<keyword evidence="11" id="KW-0221">Differentiation</keyword>
<dbReference type="GO" id="GO:0007219">
    <property type="term" value="P:Notch signaling pathway"/>
    <property type="evidence" value="ECO:0007669"/>
    <property type="project" value="UniProtKB-KW"/>
</dbReference>
<dbReference type="FunFam" id="2.10.25.10:FF:000004">
    <property type="entry name" value="Neurogenic locus notch 1"/>
    <property type="match status" value="2"/>
</dbReference>
<dbReference type="Pfam" id="PF00066">
    <property type="entry name" value="Notch"/>
    <property type="match status" value="3"/>
</dbReference>
<dbReference type="SMART" id="SM00181">
    <property type="entry name" value="EGF"/>
    <property type="match status" value="12"/>
</dbReference>
<dbReference type="SMART" id="SM00004">
    <property type="entry name" value="NL"/>
    <property type="match status" value="3"/>
</dbReference>
<evidence type="ECO:0000256" key="8">
    <source>
        <dbReference type="ARBA" id="ARBA00022692"/>
    </source>
</evidence>
<dbReference type="InterPro" id="IPR009030">
    <property type="entry name" value="Growth_fac_rcpt_cys_sf"/>
</dbReference>
<evidence type="ECO:0000256" key="20">
    <source>
        <dbReference type="ARBA" id="ARBA00023163"/>
    </source>
</evidence>
<dbReference type="InterPro" id="IPR000742">
    <property type="entry name" value="EGF"/>
</dbReference>
<dbReference type="FunFam" id="1.25.40.20:FF:000005">
    <property type="entry name" value="Neurogenic locus notch 1"/>
    <property type="match status" value="1"/>
</dbReference>
<feature type="disulfide bond" evidence="24">
    <location>
        <begin position="472"/>
        <end position="481"/>
    </location>
</feature>
<dbReference type="SMART" id="SM01334">
    <property type="entry name" value="DUF3454"/>
    <property type="match status" value="1"/>
</dbReference>
<protein>
    <recommendedName>
        <fullName evidence="31">Notch</fullName>
    </recommendedName>
</protein>
<feature type="region of interest" description="Disordered" evidence="25">
    <location>
        <begin position="1358"/>
        <end position="1468"/>
    </location>
</feature>
<reference evidence="30" key="1">
    <citation type="submission" date="2011-05" db="EMBL/GenBank/DDBJ databases">
        <authorList>
            <person name="Richards S.R."/>
            <person name="Qu J."/>
            <person name="Jiang H."/>
            <person name="Jhangiani S.N."/>
            <person name="Agravi P."/>
            <person name="Goodspeed R."/>
            <person name="Gross S."/>
            <person name="Mandapat C."/>
            <person name="Jackson L."/>
            <person name="Mathew T."/>
            <person name="Pu L."/>
            <person name="Thornton R."/>
            <person name="Saada N."/>
            <person name="Wilczek-Boney K.B."/>
            <person name="Lee S."/>
            <person name="Kovar C."/>
            <person name="Wu Y."/>
            <person name="Scherer S.E."/>
            <person name="Worley K.C."/>
            <person name="Muzny D.M."/>
            <person name="Gibbs R."/>
        </authorList>
    </citation>
    <scope>NUCLEOTIDE SEQUENCE</scope>
    <source>
        <strain evidence="30">Brora</strain>
    </source>
</reference>
<dbReference type="EMBL" id="JH430339">
    <property type="status" value="NOT_ANNOTATED_CDS"/>
    <property type="molecule type" value="Genomic_DNA"/>
</dbReference>
<keyword evidence="19" id="KW-0010">Activator</keyword>
<evidence type="ECO:0000256" key="9">
    <source>
        <dbReference type="ARBA" id="ARBA00022729"/>
    </source>
</evidence>
<evidence type="ECO:0000256" key="11">
    <source>
        <dbReference type="ARBA" id="ARBA00022782"/>
    </source>
</evidence>
<dbReference type="Pfam" id="PF07684">
    <property type="entry name" value="NODP"/>
    <property type="match status" value="1"/>
</dbReference>
<dbReference type="Pfam" id="PF12796">
    <property type="entry name" value="Ank_2"/>
    <property type="match status" value="2"/>
</dbReference>
<feature type="repeat" description="ANK" evidence="23">
    <location>
        <begin position="1026"/>
        <end position="1058"/>
    </location>
</feature>
<evidence type="ECO:0000256" key="23">
    <source>
        <dbReference type="PROSITE-ProRule" id="PRU00023"/>
    </source>
</evidence>
<evidence type="ECO:0000256" key="4">
    <source>
        <dbReference type="ARBA" id="ARBA00022473"/>
    </source>
</evidence>
<keyword evidence="9" id="KW-0732">Signal</keyword>
<dbReference type="GO" id="GO:0002164">
    <property type="term" value="P:larval development"/>
    <property type="evidence" value="ECO:0007669"/>
    <property type="project" value="UniProtKB-ARBA"/>
</dbReference>
<keyword evidence="10" id="KW-0677">Repeat</keyword>
<dbReference type="GO" id="GO:0005886">
    <property type="term" value="C:plasma membrane"/>
    <property type="evidence" value="ECO:0007669"/>
    <property type="project" value="UniProtKB-SubCell"/>
</dbReference>
<dbReference type="Pfam" id="PF06816">
    <property type="entry name" value="NOD"/>
    <property type="match status" value="1"/>
</dbReference>
<dbReference type="PRINTS" id="PR00010">
    <property type="entry name" value="EGFBLOOD"/>
</dbReference>
<dbReference type="PROSITE" id="PS01186">
    <property type="entry name" value="EGF_2"/>
    <property type="match status" value="11"/>
</dbReference>
<dbReference type="Gene3D" id="1.25.40.20">
    <property type="entry name" value="Ankyrin repeat-containing domain"/>
    <property type="match status" value="1"/>
</dbReference>
<evidence type="ECO:0000256" key="12">
    <source>
        <dbReference type="ARBA" id="ARBA00022837"/>
    </source>
</evidence>
<dbReference type="FunFam" id="3.30.300.320:FF:000001">
    <property type="entry name" value="Neurogenic locus notch 1"/>
    <property type="match status" value="1"/>
</dbReference>
<keyword evidence="17 26" id="KW-0472">Membrane</keyword>
<evidence type="ECO:0000256" key="6">
    <source>
        <dbReference type="ARBA" id="ARBA00022536"/>
    </source>
</evidence>
<dbReference type="SMART" id="SM01339">
    <property type="entry name" value="NODP"/>
    <property type="match status" value="1"/>
</dbReference>
<sequence length="1508" mass="164271">MCLCVEGFGGKHCDKDINECATTPCQNGATCNDYVNSYTCNCMMGFSGTDCETNDEDCTSTSCMNGGTCVDAINNFTCICAPGYTGSNCQYHINECDSSPCLNGATCSDLTESYACHCRYGYTGPRCESIIDWCSMNPCANGGKCKQKRNAYECECKQGWSGQLCDISMVSCIVAARQKGVSTSNLCKNSGRCENTTKSHQCKCQDGYDGSYCQHEINECSSSPCQNGATCNDLVNEYTCDCPLGYQGINCEFNIDDCNPNPCRNGGTCHDMINKFMCSCPHGTVGILCEYNQNDCFEGACHHGGTCVDKVGGYECQCPPGFVGPRCEGDVNECLSNPCMGPGMQDCVQLENNYRCDCKPGYMGRHCEMKVNLCESSPCLNGGVCAGKEGGCICSEGFSGKNCQLSANDCDNNPCRNGGTCHQQVDGFVCWCPIGFKGTLCEHGTGSRCHKSNPCLNGGTCTDRGGRIECRCPQHVRGAHCEFSSPKMVPETTLESVEWEKKKCEINNCVVKSMNKRCDEECNTLACDFDNNDCSLGVNPWQNCTEFGCWKVFRDGKCDERCNNYNCLFDGFDCQQEKRCNPIYDAYCANHYANGFCDVGCNNEECNWDGLDCEQSPPKIVDGTIMLILLVDPEVLKKDTVTFVRELGHMLRTTVRIKTDENGKEMIYPWSASGSYLKGGGTTVYLEIDNRQCEKMQNRECFPNVQAAAQFLAAKATKHDLSSSFPIHEVHSMGAVPSVDAEIPYSNLTFIVIGALVIVMVFILVGVLVTTQRKKARGITWFPEGFLRSNSGQRRRSRRRGPDGQEMRNLHKHPSSNRVDANDNTMTPDSGQWSDEEISDHPSKRMKSEKNDTGYGDSMQSDYDELDPRPWTQQHLDAADVRNPDILALTPPQGEGEMDPCAVDVDVRGPGGFTPLMLASFRGGGLDTGDEVEEDDGSTVVIQDLLMQGAKLGSATDRTGESSLHLAARYARADAAKRLLDAGADANAQDNTGRSPLHAAVAADAQGVFQILLRNRATNLNARMNDGTTPLVLAARLAIEGMVDDLIAADADINAADDHGKTSLHWAAAVNNVDAVRVLLNHGANRDAQDNKEETPLFLAAREGSYEAARVLLDHFANRDIGDHMDRLPRDVAVERLHHDILQLLDEHVVHSPQVMPNMVVGSPGLMHAGMMGNGNGNKPPRPKKRSKTIVGIPGKEHIRALGSPGVDNNTMTAKKRASVKRKKDHTGNASPAISLESPQSMTGFDGDSNLYNGHGMAMSHPNLTTLDGSRTLKQPPAYEDCMKNAMHGMNQGQFMGGGGGGLLPHHLQQLHVRQNSLPASALHSHHHVPNSVQVMNSPIKQRPSLPTSPTHIVAMRHASHQKHGQMSPMTPSSQGNHQLQTTDFNNQAPPDLSQMLSSVPQQQRKLSGYHQYQYPTPPSQHSNLGLESTPQHMLPPENYLTPSPESPGQWSSSSPHSAHSDWSEGISSPVAPSMGYAMPQMGPNDMGVHMAPNDIGIHRKVSDGVYI</sequence>
<feature type="disulfide bond" evidence="24">
    <location>
        <begin position="318"/>
        <end position="327"/>
    </location>
</feature>
<evidence type="ECO:0000256" key="25">
    <source>
        <dbReference type="SAM" id="MobiDB-lite"/>
    </source>
</evidence>
<dbReference type="GO" id="GO:0090575">
    <property type="term" value="C:RNA polymerase II transcription regulator complex"/>
    <property type="evidence" value="ECO:0007669"/>
    <property type="project" value="UniProtKB-ARBA"/>
</dbReference>
<dbReference type="GO" id="GO:0009986">
    <property type="term" value="C:cell surface"/>
    <property type="evidence" value="ECO:0007669"/>
    <property type="project" value="TreeGrafter"/>
</dbReference>
<comment type="similarity">
    <text evidence="3">Belongs to the NOTCH family.</text>
</comment>
<dbReference type="PROSITE" id="PS01187">
    <property type="entry name" value="EGF_CA"/>
    <property type="match status" value="3"/>
</dbReference>
<feature type="domain" description="EGF-like" evidence="27">
    <location>
        <begin position="254"/>
        <end position="290"/>
    </location>
</feature>
<keyword evidence="16 23" id="KW-0040">ANK repeat</keyword>
<feature type="disulfide bond" evidence="24">
    <location>
        <begin position="280"/>
        <end position="289"/>
    </location>
</feature>
<dbReference type="PROSITE" id="PS50088">
    <property type="entry name" value="ANK_REPEAT"/>
    <property type="match status" value="4"/>
</dbReference>
<keyword evidence="4" id="KW-0217">Developmental protein</keyword>
<feature type="domain" description="EGF-like" evidence="27">
    <location>
        <begin position="16"/>
        <end position="52"/>
    </location>
</feature>
<feature type="domain" description="EGF-like" evidence="27">
    <location>
        <begin position="130"/>
        <end position="166"/>
    </location>
</feature>
<feature type="disulfide bond" evidence="24">
    <location>
        <begin position="358"/>
        <end position="367"/>
    </location>
</feature>
<evidence type="ECO:0000256" key="3">
    <source>
        <dbReference type="ARBA" id="ARBA00005847"/>
    </source>
</evidence>
<feature type="compositionally biased region" description="Polar residues" evidence="25">
    <location>
        <begin position="1368"/>
        <end position="1406"/>
    </location>
</feature>
<dbReference type="GO" id="GO:0001708">
    <property type="term" value="P:cell fate specification"/>
    <property type="evidence" value="ECO:0007669"/>
    <property type="project" value="UniProtKB-ARBA"/>
</dbReference>
<dbReference type="CDD" id="cd21706">
    <property type="entry name" value="JMTM_dNotch"/>
    <property type="match status" value="1"/>
</dbReference>
<dbReference type="PANTHER" id="PTHR45836:SF23">
    <property type="entry name" value="NEUROGENIC LOCUS NOTCH HOMOLOG PROTEIN 1"/>
    <property type="match status" value="1"/>
</dbReference>
<feature type="compositionally biased region" description="Basic residues" evidence="25">
    <location>
        <begin position="1214"/>
        <end position="1225"/>
    </location>
</feature>
<evidence type="ECO:0000256" key="24">
    <source>
        <dbReference type="PROSITE-ProRule" id="PRU00076"/>
    </source>
</evidence>
<feature type="domain" description="EGF-like" evidence="27">
    <location>
        <begin position="292"/>
        <end position="328"/>
    </location>
</feature>
<keyword evidence="7" id="KW-0597">Phosphoprotein</keyword>
<dbReference type="SUPFAM" id="SSF90193">
    <property type="entry name" value="Notch domain"/>
    <property type="match status" value="3"/>
</dbReference>
<keyword evidence="12" id="KW-0106">Calcium</keyword>
<dbReference type="InterPro" id="IPR013032">
    <property type="entry name" value="EGF-like_CS"/>
</dbReference>
<evidence type="ECO:0000256" key="1">
    <source>
        <dbReference type="ARBA" id="ARBA00004123"/>
    </source>
</evidence>
<evidence type="ECO:0000256" key="7">
    <source>
        <dbReference type="ARBA" id="ARBA00022553"/>
    </source>
</evidence>
<reference evidence="29" key="2">
    <citation type="submission" date="2015-02" db="UniProtKB">
        <authorList>
            <consortium name="EnsemblMetazoa"/>
        </authorList>
    </citation>
    <scope>IDENTIFICATION</scope>
</reference>
<keyword evidence="18 24" id="KW-1015">Disulfide bond</keyword>
<dbReference type="HOGENOM" id="CLU_000576_2_0_1"/>
<comment type="subcellular location">
    <subcellularLocation>
        <location evidence="2">Cell membrane</location>
        <topology evidence="2">Single-pass type I membrane protein</topology>
    </subcellularLocation>
    <subcellularLocation>
        <location evidence="1">Nucleus</location>
    </subcellularLocation>
</comment>
<dbReference type="InterPro" id="IPR000800">
    <property type="entry name" value="Notch_dom"/>
</dbReference>
<evidence type="ECO:0000313" key="30">
    <source>
        <dbReference type="Proteomes" id="UP000014500"/>
    </source>
</evidence>
<dbReference type="FunFam" id="2.10.25.10:FF:000247">
    <property type="entry name" value="Delta/notch like EGF repeat containing"/>
    <property type="match status" value="2"/>
</dbReference>
<proteinExistence type="inferred from homology"/>
<dbReference type="SUPFAM" id="SSF57184">
    <property type="entry name" value="Growth factor receptor domain"/>
    <property type="match status" value="2"/>
</dbReference>
<feature type="transmembrane region" description="Helical" evidence="26">
    <location>
        <begin position="748"/>
        <end position="769"/>
    </location>
</feature>
<dbReference type="SUPFAM" id="SSF57196">
    <property type="entry name" value="EGF/Laminin"/>
    <property type="match status" value="6"/>
</dbReference>
<evidence type="ECO:0000259" key="28">
    <source>
        <dbReference type="PROSITE" id="PS50258"/>
    </source>
</evidence>
<evidence type="ECO:0000256" key="2">
    <source>
        <dbReference type="ARBA" id="ARBA00004251"/>
    </source>
</evidence>
<evidence type="ECO:0000256" key="19">
    <source>
        <dbReference type="ARBA" id="ARBA00023159"/>
    </source>
</evidence>
<feature type="domain" description="LNR" evidence="28">
    <location>
        <begin position="580"/>
        <end position="618"/>
    </location>
</feature>
<feature type="disulfide bond" evidence="24">
    <location>
        <begin position="80"/>
        <end position="89"/>
    </location>
</feature>
<evidence type="ECO:0000256" key="13">
    <source>
        <dbReference type="ARBA" id="ARBA00022976"/>
    </source>
</evidence>
<dbReference type="PROSITE" id="PS50026">
    <property type="entry name" value="EGF_3"/>
    <property type="match status" value="13"/>
</dbReference>
<dbReference type="InterPro" id="IPR018097">
    <property type="entry name" value="EGF_Ca-bd_CS"/>
</dbReference>
<feature type="region of interest" description="Disordered" evidence="25">
    <location>
        <begin position="790"/>
        <end position="869"/>
    </location>
</feature>
<feature type="disulfide bond" evidence="24">
    <location>
        <begin position="432"/>
        <end position="441"/>
    </location>
</feature>
<dbReference type="FunFam" id="2.10.25.10:FF:000327">
    <property type="entry name" value="neurogenic locus notch homolog protein 4"/>
    <property type="match status" value="1"/>
</dbReference>
<evidence type="ECO:0000256" key="16">
    <source>
        <dbReference type="ARBA" id="ARBA00023043"/>
    </source>
</evidence>
<evidence type="ECO:0000259" key="27">
    <source>
        <dbReference type="PROSITE" id="PS50026"/>
    </source>
</evidence>
<keyword evidence="8 26" id="KW-0812">Transmembrane</keyword>
<feature type="compositionally biased region" description="Low complexity" evidence="25">
    <location>
        <begin position="1443"/>
        <end position="1458"/>
    </location>
</feature>
<evidence type="ECO:0000256" key="5">
    <source>
        <dbReference type="ARBA" id="ARBA00022475"/>
    </source>
</evidence>
<feature type="repeat" description="ANK" evidence="23">
    <location>
        <begin position="959"/>
        <end position="991"/>
    </location>
</feature>
<feature type="disulfide bond" evidence="24">
    <location>
        <begin position="339"/>
        <end position="356"/>
    </location>
</feature>
<feature type="disulfide bond" evidence="24">
    <location>
        <begin position="156"/>
        <end position="165"/>
    </location>
</feature>
<feature type="repeat" description="ANK" evidence="23">
    <location>
        <begin position="1059"/>
        <end position="1091"/>
    </location>
</feature>
<organism evidence="29 30">
    <name type="scientific">Strigamia maritima</name>
    <name type="common">European centipede</name>
    <name type="synonym">Geophilus maritimus</name>
    <dbReference type="NCBI Taxonomy" id="126957"/>
    <lineage>
        <taxon>Eukaryota</taxon>
        <taxon>Metazoa</taxon>
        <taxon>Ecdysozoa</taxon>
        <taxon>Arthropoda</taxon>
        <taxon>Myriapoda</taxon>
        <taxon>Chilopoda</taxon>
        <taxon>Pleurostigmophora</taxon>
        <taxon>Geophilomorpha</taxon>
        <taxon>Linotaeniidae</taxon>
        <taxon>Strigamia</taxon>
    </lineage>
</organism>
<feature type="domain" description="EGF-like" evidence="27">
    <location>
        <begin position="445"/>
        <end position="482"/>
    </location>
</feature>
<dbReference type="Proteomes" id="UP000014500">
    <property type="component" value="Unassembled WGS sequence"/>
</dbReference>
<feature type="compositionally biased region" description="Polar residues" evidence="25">
    <location>
        <begin position="1420"/>
        <end position="1432"/>
    </location>
</feature>
<dbReference type="SUPFAM" id="SSF48403">
    <property type="entry name" value="Ankyrin repeat"/>
    <property type="match status" value="1"/>
</dbReference>
<keyword evidence="14 26" id="KW-1133">Transmembrane helix</keyword>
<dbReference type="OMA" id="TCIDSPL"/>
<dbReference type="PROSITE" id="PS00022">
    <property type="entry name" value="EGF_1"/>
    <property type="match status" value="13"/>
</dbReference>
<keyword evidence="20" id="KW-0804">Transcription</keyword>
<accession>T1IJR3</accession>
<dbReference type="Pfam" id="PF00008">
    <property type="entry name" value="EGF"/>
    <property type="match status" value="7"/>
</dbReference>
<dbReference type="PANTHER" id="PTHR45836">
    <property type="entry name" value="SLIT HOMOLOG"/>
    <property type="match status" value="1"/>
</dbReference>
<keyword evidence="30" id="KW-1185">Reference proteome</keyword>
<keyword evidence="22" id="KW-0539">Nucleus</keyword>
<dbReference type="InterPro" id="IPR024600">
    <property type="entry name" value="Notch_C"/>
</dbReference>
<dbReference type="GO" id="GO:0007411">
    <property type="term" value="P:axon guidance"/>
    <property type="evidence" value="ECO:0007669"/>
    <property type="project" value="TreeGrafter"/>
</dbReference>
<feature type="domain" description="EGF-like" evidence="27">
    <location>
        <begin position="92"/>
        <end position="128"/>
    </location>
</feature>
<comment type="caution">
    <text evidence="24">Lacks conserved residue(s) required for the propagation of feature annotation.</text>
</comment>
<dbReference type="SMART" id="SM01338">
    <property type="entry name" value="NOD"/>
    <property type="match status" value="1"/>
</dbReference>
<feature type="domain" description="LNR" evidence="28">
    <location>
        <begin position="534"/>
        <end position="579"/>
    </location>
</feature>
<feature type="disulfide bond" evidence="24">
    <location>
        <begin position="118"/>
        <end position="127"/>
    </location>
</feature>
<evidence type="ECO:0000256" key="21">
    <source>
        <dbReference type="ARBA" id="ARBA00023180"/>
    </source>
</evidence>
<dbReference type="STRING" id="126957.T1IJR3"/>
<dbReference type="InterPro" id="IPR051355">
    <property type="entry name" value="Notch/Slit_guidance"/>
</dbReference>
<feature type="disulfide bond" evidence="24">
    <location>
        <begin position="242"/>
        <end position="251"/>
    </location>
</feature>
<feature type="domain" description="EGF-like" evidence="27">
    <location>
        <begin position="406"/>
        <end position="442"/>
    </location>
</feature>
<dbReference type="SMART" id="SM00248">
    <property type="entry name" value="ANK"/>
    <property type="match status" value="7"/>
</dbReference>
<dbReference type="InterPro" id="IPR036770">
    <property type="entry name" value="Ankyrin_rpt-contain_sf"/>
</dbReference>